<dbReference type="RefSeq" id="WP_203677478.1">
    <property type="nucleotide sequence ID" value="NZ_BOMW01000013.1"/>
</dbReference>
<evidence type="ECO:0000313" key="5">
    <source>
        <dbReference type="Proteomes" id="UP000629619"/>
    </source>
</evidence>
<dbReference type="AlphaFoldDB" id="A0A919N3L7"/>
<organism evidence="4 5">
    <name type="scientific">Actinoplanes siamensis</name>
    <dbReference type="NCBI Taxonomy" id="1223317"/>
    <lineage>
        <taxon>Bacteria</taxon>
        <taxon>Bacillati</taxon>
        <taxon>Actinomycetota</taxon>
        <taxon>Actinomycetes</taxon>
        <taxon>Micromonosporales</taxon>
        <taxon>Micromonosporaceae</taxon>
        <taxon>Actinoplanes</taxon>
    </lineage>
</organism>
<feature type="region of interest" description="Disordered" evidence="2">
    <location>
        <begin position="175"/>
        <end position="247"/>
    </location>
</feature>
<evidence type="ECO:0000256" key="2">
    <source>
        <dbReference type="SAM" id="MobiDB-lite"/>
    </source>
</evidence>
<feature type="compositionally biased region" description="Polar residues" evidence="2">
    <location>
        <begin position="183"/>
        <end position="193"/>
    </location>
</feature>
<keyword evidence="5" id="KW-1185">Reference proteome</keyword>
<comment type="caution">
    <text evidence="4">The sequence shown here is derived from an EMBL/GenBank/DDBJ whole genome shotgun (WGS) entry which is preliminary data.</text>
</comment>
<evidence type="ECO:0000256" key="1">
    <source>
        <dbReference type="PROSITE-ProRule" id="PRU00325"/>
    </source>
</evidence>
<evidence type="ECO:0000313" key="4">
    <source>
        <dbReference type="EMBL" id="GIF03769.1"/>
    </source>
</evidence>
<dbReference type="EMBL" id="BOMW01000013">
    <property type="protein sequence ID" value="GIF03769.1"/>
    <property type="molecule type" value="Genomic_DNA"/>
</dbReference>
<sequence length="267" mass="29045">MTDFAPAFLGMFESLRMGPTFARGRRDERAGHVRSLTVSSSLAVALVRGPDDAVAFRSRVAVRAFGAADWARVESALVQEARFVAGLLDGRMPAGIEAVFAGAGLTLLPLSLDEVAMDCTCERWPMPCVHLAATVYALARAFEADPFEVFTWRGRHRDELLMRLRRLREEAAVNAAEMADSAKTANQSETSPPEESPLIDPDDPDAFWGRSLDLGESADQSMSGGRSDALLDQLDPPRLGHHGRPLTEVLRPAFRQLADTPGVGRTD</sequence>
<accession>A0A919N3L7</accession>
<keyword evidence="1" id="KW-0862">Zinc</keyword>
<gene>
    <name evidence="4" type="ORF">Asi03nite_13070</name>
</gene>
<keyword evidence="1" id="KW-0863">Zinc-finger</keyword>
<dbReference type="PANTHER" id="PTHR38133">
    <property type="entry name" value="SLR1429 PROTEIN"/>
    <property type="match status" value="1"/>
</dbReference>
<dbReference type="Proteomes" id="UP000629619">
    <property type="component" value="Unassembled WGS sequence"/>
</dbReference>
<feature type="domain" description="SWIM-type" evidence="3">
    <location>
        <begin position="104"/>
        <end position="139"/>
    </location>
</feature>
<proteinExistence type="predicted"/>
<dbReference type="PROSITE" id="PS50966">
    <property type="entry name" value="ZF_SWIM"/>
    <property type="match status" value="1"/>
</dbReference>
<dbReference type="InterPro" id="IPR007527">
    <property type="entry name" value="Znf_SWIM"/>
</dbReference>
<keyword evidence="1" id="KW-0479">Metal-binding</keyword>
<evidence type="ECO:0000259" key="3">
    <source>
        <dbReference type="PROSITE" id="PS50966"/>
    </source>
</evidence>
<reference evidence="4" key="1">
    <citation type="submission" date="2021-01" db="EMBL/GenBank/DDBJ databases">
        <title>Whole genome shotgun sequence of Actinoplanes siamensis NBRC 109076.</title>
        <authorList>
            <person name="Komaki H."/>
            <person name="Tamura T."/>
        </authorList>
    </citation>
    <scope>NUCLEOTIDE SEQUENCE</scope>
    <source>
        <strain evidence="4">NBRC 109076</strain>
    </source>
</reference>
<dbReference type="GO" id="GO:0008270">
    <property type="term" value="F:zinc ion binding"/>
    <property type="evidence" value="ECO:0007669"/>
    <property type="project" value="UniProtKB-KW"/>
</dbReference>
<name>A0A919N3L7_9ACTN</name>
<dbReference type="PANTHER" id="PTHR38133:SF1">
    <property type="entry name" value="SLR1429 PROTEIN"/>
    <property type="match status" value="1"/>
</dbReference>
<protein>
    <recommendedName>
        <fullName evidence="3">SWIM-type domain-containing protein</fullName>
    </recommendedName>
</protein>